<dbReference type="Proteomes" id="UP000242153">
    <property type="component" value="Unassembled WGS sequence"/>
</dbReference>
<dbReference type="RefSeq" id="WP_071152295.1">
    <property type="nucleotide sequence ID" value="NZ_QQRT01000028.1"/>
</dbReference>
<dbReference type="PIRSF" id="PIRSF000819">
    <property type="entry name" value="Streptomycin_3-adenylyltransf"/>
    <property type="match status" value="1"/>
</dbReference>
<dbReference type="InterPro" id="IPR043519">
    <property type="entry name" value="NT_sf"/>
</dbReference>
<protein>
    <recommendedName>
        <fullName evidence="4">Spectinomycin 9-adenylyltransferase</fullName>
    </recommendedName>
</protein>
<keyword evidence="4" id="KW-0547">Nucleotide-binding</keyword>
<evidence type="ECO:0000259" key="5">
    <source>
        <dbReference type="Pfam" id="PF01909"/>
    </source>
</evidence>
<comment type="caution">
    <text evidence="7">The sequence shown here is derived from an EMBL/GenBank/DDBJ whole genome shotgun (WGS) entry which is preliminary data.</text>
</comment>
<feature type="domain" description="Adenylyltransferase AadA C-terminal" evidence="6">
    <location>
        <begin position="158"/>
        <end position="256"/>
    </location>
</feature>
<feature type="domain" description="Polymerase nucleotidyl transferase" evidence="5">
    <location>
        <begin position="26"/>
        <end position="87"/>
    </location>
</feature>
<evidence type="ECO:0000256" key="1">
    <source>
        <dbReference type="ARBA" id="ARBA00022679"/>
    </source>
</evidence>
<reference evidence="7" key="1">
    <citation type="submission" date="2016-07" db="EMBL/GenBank/DDBJ databases">
        <title>Draft genome Planococcus salivarum.</title>
        <authorList>
            <person name="See-Too W.S."/>
        </authorList>
    </citation>
    <scope>NUCLEOTIDE SEQUENCE [LARGE SCALE GENOMIC DNA]</scope>
    <source>
        <strain evidence="7">DSM 23820</strain>
    </source>
</reference>
<keyword evidence="4" id="KW-0548">Nucleotidyltransferase</keyword>
<keyword evidence="4" id="KW-0067">ATP-binding</keyword>
<proteinExistence type="predicted"/>
<dbReference type="CDD" id="cd05403">
    <property type="entry name" value="NT_KNTase_like"/>
    <property type="match status" value="1"/>
</dbReference>
<organism evidence="7 8">
    <name type="scientific">Planococcus salinarum</name>
    <dbReference type="NCBI Taxonomy" id="622695"/>
    <lineage>
        <taxon>Bacteria</taxon>
        <taxon>Bacillati</taxon>
        <taxon>Bacillota</taxon>
        <taxon>Bacilli</taxon>
        <taxon>Bacillales</taxon>
        <taxon>Caryophanaceae</taxon>
        <taxon>Planococcus</taxon>
    </lineage>
</organism>
<dbReference type="EMBL" id="MBQG01000102">
    <property type="protein sequence ID" value="OHX51151.1"/>
    <property type="molecule type" value="Genomic_DNA"/>
</dbReference>
<keyword evidence="8" id="KW-1185">Reference proteome</keyword>
<keyword evidence="1 4" id="KW-0808">Transferase</keyword>
<keyword evidence="2 4" id="KW-0046">Antibiotic resistance</keyword>
<name>A0ABX3D1I3_9BACL</name>
<evidence type="ECO:0000256" key="4">
    <source>
        <dbReference type="PIRNR" id="PIRNR000819"/>
    </source>
</evidence>
<dbReference type="InterPro" id="IPR024172">
    <property type="entry name" value="AadA/Aad9"/>
</dbReference>
<dbReference type="SUPFAM" id="SSF81301">
    <property type="entry name" value="Nucleotidyltransferase"/>
    <property type="match status" value="1"/>
</dbReference>
<evidence type="ECO:0000313" key="8">
    <source>
        <dbReference type="Proteomes" id="UP000242153"/>
    </source>
</evidence>
<evidence type="ECO:0000259" key="6">
    <source>
        <dbReference type="Pfam" id="PF13427"/>
    </source>
</evidence>
<dbReference type="Gene3D" id="3.30.460.10">
    <property type="entry name" value="Beta Polymerase, domain 2"/>
    <property type="match status" value="1"/>
</dbReference>
<gene>
    <name evidence="7" type="ORF">BB776_00785</name>
</gene>
<dbReference type="Pfam" id="PF13427">
    <property type="entry name" value="AadA_C"/>
    <property type="match status" value="1"/>
</dbReference>
<accession>A0ABX3D1I3</accession>
<comment type="catalytic activity">
    <reaction evidence="3 4">
        <text>spectinomycin + ATP = 9-O-adenylylspectinomycin + diphosphate</text>
        <dbReference type="Rhea" id="RHEA:63228"/>
        <dbReference type="ChEBI" id="CHEBI:30616"/>
        <dbReference type="ChEBI" id="CHEBI:33019"/>
        <dbReference type="ChEBI" id="CHEBI:146260"/>
        <dbReference type="ChEBI" id="CHEBI:146261"/>
    </reaction>
</comment>
<evidence type="ECO:0000313" key="7">
    <source>
        <dbReference type="EMBL" id="OHX51151.1"/>
    </source>
</evidence>
<sequence length="265" mass="30036">MKKGLTADSLEIKEFLHGLIRKMHLELESRIVGVYLHGSLAMGGFNPARSDIDLLVVTDVPVGMAEKQKLVSLFLEQSGNPFPVEVSFLNVSQLVEWKFPTPYDFHFSEYWRDRYELDVAQGTNVCLDGEEKYDIDLAAHITILNHRGICIEGRPIHEIFPTVPKADYLSSILDDYADCLEGIPEKPVYSMLNLIRVYWYLKEGEICSKKEAGVWGAENLPAKFGATVEKGLAVYTGEKMEVQFHETELKQLRDYINGKVESFGI</sequence>
<dbReference type="Pfam" id="PF01909">
    <property type="entry name" value="NTP_transf_2"/>
    <property type="match status" value="1"/>
</dbReference>
<evidence type="ECO:0000256" key="2">
    <source>
        <dbReference type="ARBA" id="ARBA00023251"/>
    </source>
</evidence>
<evidence type="ECO:0000256" key="3">
    <source>
        <dbReference type="ARBA" id="ARBA00047831"/>
    </source>
</evidence>
<dbReference type="InterPro" id="IPR025184">
    <property type="entry name" value="AadA_C"/>
</dbReference>
<dbReference type="InterPro" id="IPR002934">
    <property type="entry name" value="Polymerase_NTP_transf_dom"/>
</dbReference>